<name>A0A382WIV4_9ZZZZ</name>
<organism evidence="1">
    <name type="scientific">marine metagenome</name>
    <dbReference type="NCBI Taxonomy" id="408172"/>
    <lineage>
        <taxon>unclassified sequences</taxon>
        <taxon>metagenomes</taxon>
        <taxon>ecological metagenomes</taxon>
    </lineage>
</organism>
<sequence length="67" mass="7188">MKKIVLIALVLLVMVGCSETEVDTPSFADGQATALTIEAICDGLSYDFAMQEGSPLPLSEFTEEYQG</sequence>
<evidence type="ECO:0000313" key="1">
    <source>
        <dbReference type="EMBL" id="SVD58544.1"/>
    </source>
</evidence>
<reference evidence="1" key="1">
    <citation type="submission" date="2018-05" db="EMBL/GenBank/DDBJ databases">
        <authorList>
            <person name="Lanie J.A."/>
            <person name="Ng W.-L."/>
            <person name="Kazmierczak K.M."/>
            <person name="Andrzejewski T.M."/>
            <person name="Davidsen T.M."/>
            <person name="Wayne K.J."/>
            <person name="Tettelin H."/>
            <person name="Glass J.I."/>
            <person name="Rusch D."/>
            <person name="Podicherti R."/>
            <person name="Tsui H.-C.T."/>
            <person name="Winkler M.E."/>
        </authorList>
    </citation>
    <scope>NUCLEOTIDE SEQUENCE</scope>
</reference>
<dbReference type="AlphaFoldDB" id="A0A382WIV4"/>
<accession>A0A382WIV4</accession>
<gene>
    <name evidence="1" type="ORF">METZ01_LOCUS411398</name>
</gene>
<dbReference type="EMBL" id="UINC01160094">
    <property type="protein sequence ID" value="SVD58544.1"/>
    <property type="molecule type" value="Genomic_DNA"/>
</dbReference>
<dbReference type="PROSITE" id="PS51257">
    <property type="entry name" value="PROKAR_LIPOPROTEIN"/>
    <property type="match status" value="1"/>
</dbReference>
<feature type="non-terminal residue" evidence="1">
    <location>
        <position position="67"/>
    </location>
</feature>
<proteinExistence type="predicted"/>
<protein>
    <submittedName>
        <fullName evidence="1">Uncharacterized protein</fullName>
    </submittedName>
</protein>